<gene>
    <name evidence="2" type="ORF">ACGTRS_27075</name>
</gene>
<evidence type="ECO:0000313" key="2">
    <source>
        <dbReference type="EMBL" id="MFH5254900.1"/>
    </source>
</evidence>
<comment type="caution">
    <text evidence="2">The sequence shown here is derived from an EMBL/GenBank/DDBJ whole genome shotgun (WGS) entry which is preliminary data.</text>
</comment>
<dbReference type="EMBL" id="JBIMPM010000043">
    <property type="protein sequence ID" value="MFH5254900.1"/>
    <property type="molecule type" value="Genomic_DNA"/>
</dbReference>
<sequence>MNEFNGSPPGGAHSHAFPGAVHARNERKTWLVIGLRTRDEARDWKKLTDHRRHQILNDRKRRQAKLQRDTAE</sequence>
<organism evidence="2 3">
    <name type="scientific">Burkholderia semiarida</name>
    <dbReference type="NCBI Taxonomy" id="2843303"/>
    <lineage>
        <taxon>Bacteria</taxon>
        <taxon>Pseudomonadati</taxon>
        <taxon>Pseudomonadota</taxon>
        <taxon>Betaproteobacteria</taxon>
        <taxon>Burkholderiales</taxon>
        <taxon>Burkholderiaceae</taxon>
        <taxon>Burkholderia</taxon>
        <taxon>Burkholderia cepacia complex</taxon>
    </lineage>
</organism>
<dbReference type="Proteomes" id="UP001609186">
    <property type="component" value="Unassembled WGS sequence"/>
</dbReference>
<accession>A0ABW7LBJ2</accession>
<name>A0ABW7LBJ2_9BURK</name>
<dbReference type="RefSeq" id="WP_395130763.1">
    <property type="nucleotide sequence ID" value="NZ_JBIMPM010000043.1"/>
</dbReference>
<proteinExistence type="predicted"/>
<reference evidence="2 3" key="1">
    <citation type="submission" date="2024-10" db="EMBL/GenBank/DDBJ databases">
        <title>Burkholderia semiarida in Mexico.</title>
        <authorList>
            <person name="Estrada P."/>
        </authorList>
    </citation>
    <scope>NUCLEOTIDE SEQUENCE [LARGE SCALE GENOMIC DNA]</scope>
    <source>
        <strain evidence="2 3">CLM7-1</strain>
    </source>
</reference>
<feature type="region of interest" description="Disordered" evidence="1">
    <location>
        <begin position="1"/>
        <end position="23"/>
    </location>
</feature>
<evidence type="ECO:0000256" key="1">
    <source>
        <dbReference type="SAM" id="MobiDB-lite"/>
    </source>
</evidence>
<protein>
    <submittedName>
        <fullName evidence="2">DUF1289 domain-containing protein</fullName>
    </submittedName>
</protein>
<evidence type="ECO:0000313" key="3">
    <source>
        <dbReference type="Proteomes" id="UP001609186"/>
    </source>
</evidence>
<keyword evidence="3" id="KW-1185">Reference proteome</keyword>